<comment type="caution">
    <text evidence="1">The sequence shown here is derived from an EMBL/GenBank/DDBJ whole genome shotgun (WGS) entry which is preliminary data.</text>
</comment>
<reference evidence="1 2" key="1">
    <citation type="journal article" date="2019" name="Sci. Rep.">
        <title>Orb-weaving spider Araneus ventricosus genome elucidates the spidroin gene catalogue.</title>
        <authorList>
            <person name="Kono N."/>
            <person name="Nakamura H."/>
            <person name="Ohtoshi R."/>
            <person name="Moran D.A.P."/>
            <person name="Shinohara A."/>
            <person name="Yoshida Y."/>
            <person name="Fujiwara M."/>
            <person name="Mori M."/>
            <person name="Tomita M."/>
            <person name="Arakawa K."/>
        </authorList>
    </citation>
    <scope>NUCLEOTIDE SEQUENCE [LARGE SCALE GENOMIC DNA]</scope>
</reference>
<dbReference type="Proteomes" id="UP000499080">
    <property type="component" value="Unassembled WGS sequence"/>
</dbReference>
<name>A0A4Y2PNL6_ARAVE</name>
<keyword evidence="2" id="KW-1185">Reference proteome</keyword>
<protein>
    <submittedName>
        <fullName evidence="1">Uncharacterized protein</fullName>
    </submittedName>
</protein>
<organism evidence="1 2">
    <name type="scientific">Araneus ventricosus</name>
    <name type="common">Orbweaver spider</name>
    <name type="synonym">Epeira ventricosa</name>
    <dbReference type="NCBI Taxonomy" id="182803"/>
    <lineage>
        <taxon>Eukaryota</taxon>
        <taxon>Metazoa</taxon>
        <taxon>Ecdysozoa</taxon>
        <taxon>Arthropoda</taxon>
        <taxon>Chelicerata</taxon>
        <taxon>Arachnida</taxon>
        <taxon>Araneae</taxon>
        <taxon>Araneomorphae</taxon>
        <taxon>Entelegynae</taxon>
        <taxon>Araneoidea</taxon>
        <taxon>Araneidae</taxon>
        <taxon>Araneus</taxon>
    </lineage>
</organism>
<dbReference type="AlphaFoldDB" id="A0A4Y2PNL6"/>
<accession>A0A4Y2PNL6</accession>
<evidence type="ECO:0000313" key="2">
    <source>
        <dbReference type="Proteomes" id="UP000499080"/>
    </source>
</evidence>
<dbReference type="EMBL" id="BGPR01215791">
    <property type="protein sequence ID" value="GBN51837.1"/>
    <property type="molecule type" value="Genomic_DNA"/>
</dbReference>
<gene>
    <name evidence="1" type="ORF">AVEN_271887_1</name>
</gene>
<evidence type="ECO:0000313" key="1">
    <source>
        <dbReference type="EMBL" id="GBN51837.1"/>
    </source>
</evidence>
<sequence length="91" mass="10326">MSQVFAWKYLVGRPPFKNSAVKLDIHGETTPSHLERTAPKPVVNSNRIGAVGKFGFSSTFVFHLARWVIKLKYDPKEGERGSLTKEKNHKM</sequence>
<proteinExistence type="predicted"/>